<evidence type="ECO:0000256" key="5">
    <source>
        <dbReference type="SAM" id="Phobius"/>
    </source>
</evidence>
<keyword evidence="5" id="KW-0472">Membrane</keyword>
<dbReference type="PANTHER" id="PTHR10663:SF333">
    <property type="entry name" value="PROTEIN MON2 HOMOLOG"/>
    <property type="match status" value="1"/>
</dbReference>
<keyword evidence="3" id="KW-0653">Protein transport</keyword>
<evidence type="ECO:0000259" key="7">
    <source>
        <dbReference type="Pfam" id="PF16213"/>
    </source>
</evidence>
<evidence type="ECO:0000256" key="1">
    <source>
        <dbReference type="ARBA" id="ARBA00008144"/>
    </source>
</evidence>
<evidence type="ECO:0008006" key="10">
    <source>
        <dbReference type="Google" id="ProtNLM"/>
    </source>
</evidence>
<dbReference type="Pfam" id="PF12783">
    <property type="entry name" value="Sec7-like_HUS"/>
    <property type="match status" value="1"/>
</dbReference>
<keyword evidence="5" id="KW-1133">Transmembrane helix</keyword>
<dbReference type="Proteomes" id="UP001208570">
    <property type="component" value="Unassembled WGS sequence"/>
</dbReference>
<feature type="domain" description="Mon2/Sec7/BIG1-like dimerisation and cyclophilin-binding" evidence="7">
    <location>
        <begin position="9"/>
        <end position="128"/>
    </location>
</feature>
<evidence type="ECO:0000313" key="9">
    <source>
        <dbReference type="Proteomes" id="UP001208570"/>
    </source>
</evidence>
<dbReference type="GO" id="GO:0015031">
    <property type="term" value="P:protein transport"/>
    <property type="evidence" value="ECO:0007669"/>
    <property type="project" value="UniProtKB-KW"/>
</dbReference>
<dbReference type="InterPro" id="IPR016024">
    <property type="entry name" value="ARM-type_fold"/>
</dbReference>
<organism evidence="8 9">
    <name type="scientific">Paralvinella palmiformis</name>
    <dbReference type="NCBI Taxonomy" id="53620"/>
    <lineage>
        <taxon>Eukaryota</taxon>
        <taxon>Metazoa</taxon>
        <taxon>Spiralia</taxon>
        <taxon>Lophotrochozoa</taxon>
        <taxon>Annelida</taxon>
        <taxon>Polychaeta</taxon>
        <taxon>Sedentaria</taxon>
        <taxon>Canalipalpata</taxon>
        <taxon>Terebellida</taxon>
        <taxon>Terebelliformia</taxon>
        <taxon>Alvinellidae</taxon>
        <taxon>Paralvinella</taxon>
    </lineage>
</organism>
<evidence type="ECO:0000313" key="8">
    <source>
        <dbReference type="EMBL" id="KAK2161308.1"/>
    </source>
</evidence>
<name>A0AAD9JZG2_9ANNE</name>
<sequence>MALTGGAVTKKLVENLQADLRTLSAECKRKYPPVKEVTLLLFPSMSNGMDFAYSAVKIIITDKYLASESGLLKIRNVTSRSEDTITGLVAASQDIIQPFILGCDTKNAKIVHISLTAIQRLIQHEAISLALVLCFRLHFTKDSTTINTAAATVRQLVFVIFERVEAEDKTPNIDPVESVCLEDLKAGSKHAPKSLRPYAADAFLLFQDFCQLVNADQPYWLLGMTEMTRTFGLELMESVLTSFPDVFTKHPEFSFLLKERVCPLVIKLFSPSLKYRHGMPQPVAPSVIDKPYFPIVMRLLRIVAVLIKHYYVLLVTECEIFLSLLVKFLDPEKPMWQRATALEVLSKLCCQSHLIRSFCQSYDMKQHSTKIFQEIVNGLASFIQSQFIQPQTSQIMQQAPRPQDTQGQPPSLVAGMPVGSGITPQAAFYYRNVWLPLVVNITAAQGSQKTVFLEMVDKIDPPHIPDGYGLSFAVLCMLDVVKCVQILIEGSIQMDCSTEQNVQNQKQSAKQITDTDKALFEVLIDSSWCGVMAALALLLEASTDESATEAILKAMQAYANMCGKLALNIPRDAFITALCKASLPPHYTLTILNTQATPHQLHKLSSSTSLKTPAHDSINTDNQHGSQVVAVGTPLPTASLPLGAQQGPVMLTAKNIQCMRALLGLAHCHGSILGSSWHQVLTTLQHLVWILGLKPSSGGSLKAARQASDNPNAVITTAVMADLPVLSAMLSRLFESSQYLDDVALHHLIDALCKLSTEAMELAYSNRRTFFTIPLFTASISFTLVPLASLWDTLYGGRSMASFTDRTENINPPSGGSGRSGQDQQT</sequence>
<evidence type="ECO:0000256" key="3">
    <source>
        <dbReference type="ARBA" id="ARBA00022927"/>
    </source>
</evidence>
<keyword evidence="9" id="KW-1185">Reference proteome</keyword>
<proteinExistence type="inferred from homology"/>
<reference evidence="8" key="1">
    <citation type="journal article" date="2023" name="Mol. Biol. Evol.">
        <title>Third-Generation Sequencing Reveals the Adaptive Role of the Epigenome in Three Deep-Sea Polychaetes.</title>
        <authorList>
            <person name="Perez M."/>
            <person name="Aroh O."/>
            <person name="Sun Y."/>
            <person name="Lan Y."/>
            <person name="Juniper S.K."/>
            <person name="Young C.R."/>
            <person name="Angers B."/>
            <person name="Qian P.Y."/>
        </authorList>
    </citation>
    <scope>NUCLEOTIDE SEQUENCE</scope>
    <source>
        <strain evidence="8">P08H-3</strain>
    </source>
</reference>
<gene>
    <name evidence="8" type="ORF">LSH36_119g11003</name>
</gene>
<evidence type="ECO:0000259" key="6">
    <source>
        <dbReference type="Pfam" id="PF12783"/>
    </source>
</evidence>
<dbReference type="EMBL" id="JAODUP010000119">
    <property type="protein sequence ID" value="KAK2161308.1"/>
    <property type="molecule type" value="Genomic_DNA"/>
</dbReference>
<dbReference type="Pfam" id="PF16213">
    <property type="entry name" value="DCB"/>
    <property type="match status" value="1"/>
</dbReference>
<comment type="similarity">
    <text evidence="1">Belongs to the MON2 family.</text>
</comment>
<dbReference type="PANTHER" id="PTHR10663">
    <property type="entry name" value="GUANYL-NUCLEOTIDE EXCHANGE FACTOR"/>
    <property type="match status" value="1"/>
</dbReference>
<feature type="transmembrane region" description="Helical" evidence="5">
    <location>
        <begin position="770"/>
        <end position="791"/>
    </location>
</feature>
<evidence type="ECO:0000256" key="4">
    <source>
        <dbReference type="SAM" id="MobiDB-lite"/>
    </source>
</evidence>
<keyword evidence="2" id="KW-0813">Transport</keyword>
<feature type="region of interest" description="Disordered" evidence="4">
    <location>
        <begin position="805"/>
        <end position="826"/>
    </location>
</feature>
<feature type="domain" description="Mon2/Sec7/BIG1-like HUS" evidence="6">
    <location>
        <begin position="198"/>
        <end position="371"/>
    </location>
</feature>
<evidence type="ECO:0000256" key="2">
    <source>
        <dbReference type="ARBA" id="ARBA00022448"/>
    </source>
</evidence>
<protein>
    <recommendedName>
        <fullName evidence="10">Protein MON2 homolog</fullName>
    </recommendedName>
</protein>
<dbReference type="InterPro" id="IPR032691">
    <property type="entry name" value="Mon2/Sec7/BIG1-like_HUS"/>
</dbReference>
<dbReference type="SUPFAM" id="SSF48371">
    <property type="entry name" value="ARM repeat"/>
    <property type="match status" value="1"/>
</dbReference>
<dbReference type="AlphaFoldDB" id="A0AAD9JZG2"/>
<dbReference type="InterPro" id="IPR032629">
    <property type="entry name" value="DCB_dom"/>
</dbReference>
<accession>A0AAD9JZG2</accession>
<keyword evidence="5" id="KW-0812">Transmembrane</keyword>
<comment type="caution">
    <text evidence="8">The sequence shown here is derived from an EMBL/GenBank/DDBJ whole genome shotgun (WGS) entry which is preliminary data.</text>
</comment>